<keyword evidence="2" id="KW-1185">Reference proteome</keyword>
<evidence type="ECO:0000313" key="2">
    <source>
        <dbReference type="Proteomes" id="UP001396334"/>
    </source>
</evidence>
<dbReference type="PANTHER" id="PTHR31286:SF180">
    <property type="entry name" value="OS10G0362600 PROTEIN"/>
    <property type="match status" value="1"/>
</dbReference>
<gene>
    <name evidence="1" type="ORF">V6N11_039467</name>
</gene>
<dbReference type="InterPro" id="IPR040256">
    <property type="entry name" value="At4g02000-like"/>
</dbReference>
<name>A0ABR2SNW4_9ROSI</name>
<reference evidence="1 2" key="1">
    <citation type="journal article" date="2024" name="G3 (Bethesda)">
        <title>Genome assembly of Hibiscus sabdariffa L. provides insights into metabolisms of medicinal natural products.</title>
        <authorList>
            <person name="Kim T."/>
        </authorList>
    </citation>
    <scope>NUCLEOTIDE SEQUENCE [LARGE SCALE GENOMIC DNA]</scope>
    <source>
        <strain evidence="1">TK-2024</strain>
        <tissue evidence="1">Old leaves</tissue>
    </source>
</reference>
<sequence>MVSSISVLKPNFLRIKFPSAETRNDILSRGLWTIKDLWLALALFEPSLNIDGYSFNTMNIWVRIYSIPSVFLDDENISHQTGDFLGAMIGKVIKINTRRIDLNMVDYLRVGILLDVTKPIIRCVAIGVKRQELVFRPKGSIHNLDVNSSTPNLTKNGEVSEPAATKGFGNNPQPTNLPNTDNVIVNVVAASTVDDDVESSTAIPLAAAAQYPDAMAADKDETITIKDVEAAVVAAVDDATLPPTTNGSSVTMHADQNAPIPSVAVSMQDATLKSSPILDNDIGKFLLPTWEVVV</sequence>
<dbReference type="PANTHER" id="PTHR31286">
    <property type="entry name" value="GLYCINE-RICH CELL WALL STRUCTURAL PROTEIN 1.8-LIKE"/>
    <property type="match status" value="1"/>
</dbReference>
<organism evidence="1 2">
    <name type="scientific">Hibiscus sabdariffa</name>
    <name type="common">roselle</name>
    <dbReference type="NCBI Taxonomy" id="183260"/>
    <lineage>
        <taxon>Eukaryota</taxon>
        <taxon>Viridiplantae</taxon>
        <taxon>Streptophyta</taxon>
        <taxon>Embryophyta</taxon>
        <taxon>Tracheophyta</taxon>
        <taxon>Spermatophyta</taxon>
        <taxon>Magnoliopsida</taxon>
        <taxon>eudicotyledons</taxon>
        <taxon>Gunneridae</taxon>
        <taxon>Pentapetalae</taxon>
        <taxon>rosids</taxon>
        <taxon>malvids</taxon>
        <taxon>Malvales</taxon>
        <taxon>Malvaceae</taxon>
        <taxon>Malvoideae</taxon>
        <taxon>Hibiscus</taxon>
    </lineage>
</organism>
<protein>
    <recommendedName>
        <fullName evidence="3">DUF4283 domain-containing protein</fullName>
    </recommendedName>
</protein>
<proteinExistence type="predicted"/>
<comment type="caution">
    <text evidence="1">The sequence shown here is derived from an EMBL/GenBank/DDBJ whole genome shotgun (WGS) entry which is preliminary data.</text>
</comment>
<dbReference type="EMBL" id="JBBPBN010000013">
    <property type="protein sequence ID" value="KAK9026632.1"/>
    <property type="molecule type" value="Genomic_DNA"/>
</dbReference>
<accession>A0ABR2SNW4</accession>
<evidence type="ECO:0000313" key="1">
    <source>
        <dbReference type="EMBL" id="KAK9026632.1"/>
    </source>
</evidence>
<evidence type="ECO:0008006" key="3">
    <source>
        <dbReference type="Google" id="ProtNLM"/>
    </source>
</evidence>
<dbReference type="Proteomes" id="UP001396334">
    <property type="component" value="Unassembled WGS sequence"/>
</dbReference>